<evidence type="ECO:0000313" key="2">
    <source>
        <dbReference type="EMBL" id="GHE89435.1"/>
    </source>
</evidence>
<feature type="domain" description="Polysaccharide pyruvyl transferase" evidence="1">
    <location>
        <begin position="160"/>
        <end position="332"/>
    </location>
</feature>
<dbReference type="EMBL" id="BNAH01000006">
    <property type="protein sequence ID" value="GHE89435.1"/>
    <property type="molecule type" value="Genomic_DNA"/>
</dbReference>
<comment type="caution">
    <text evidence="2">The sequence shown here is derived from an EMBL/GenBank/DDBJ whole genome shotgun (WGS) entry which is preliminary data.</text>
</comment>
<name>A0ABQ3IP65_9GAMM</name>
<dbReference type="Proteomes" id="UP000626370">
    <property type="component" value="Unassembled WGS sequence"/>
</dbReference>
<sequence>MHDIILYGAFDRHNYGDLLFPLIMKRVIEQELPQKKVLVTGLINSDLSKYGALPTVSIRKALKYSKDNATIILAGGDVIACNWQSAYGYLLPHYLTPVYKRFSYHFPKLTKELVSRMFGLTSELPFNLNRNDLGALRTIIYNSVGATEVANLKNTDKILSLGNVITDTSYISVRDTFSQTQLRRLGNHSTKVVPDSATIMSSVITVAELEEKSSNKTKRMLEKYIEGYIVFQISQSHIKGNEQAFARELSKISQVLKLPIVFIAIGNAAGHNDSKGINKVISFMDKGTGYDTYLSGNIFDLMNIIRNSSCYCGTSLHGLITAMSFEVPRVALLPKLRKQINYMDTWDLSHMPRGVKPENLSKSIGIAMATPNKDLKQLAHQLTNNYMVSFRSISSTF</sequence>
<proteinExistence type="predicted"/>
<evidence type="ECO:0000259" key="1">
    <source>
        <dbReference type="Pfam" id="PF04230"/>
    </source>
</evidence>
<dbReference type="Pfam" id="PF04230">
    <property type="entry name" value="PS_pyruv_trans"/>
    <property type="match status" value="1"/>
</dbReference>
<evidence type="ECO:0000313" key="3">
    <source>
        <dbReference type="Proteomes" id="UP000626370"/>
    </source>
</evidence>
<dbReference type="InterPro" id="IPR007345">
    <property type="entry name" value="Polysacch_pyruvyl_Trfase"/>
</dbReference>
<protein>
    <recommendedName>
        <fullName evidence="1">Polysaccharide pyruvyl transferase domain-containing protein</fullName>
    </recommendedName>
</protein>
<accession>A0ABQ3IP65</accession>
<gene>
    <name evidence="2" type="ORF">GCM10011501_18730</name>
</gene>
<dbReference type="RefSeq" id="WP_189378000.1">
    <property type="nucleotide sequence ID" value="NZ_BNAH01000006.1"/>
</dbReference>
<keyword evidence="3" id="KW-1185">Reference proteome</keyword>
<reference evidence="3" key="1">
    <citation type="journal article" date="2019" name="Int. J. Syst. Evol. Microbiol.">
        <title>The Global Catalogue of Microorganisms (GCM) 10K type strain sequencing project: providing services to taxonomists for standard genome sequencing and annotation.</title>
        <authorList>
            <consortium name="The Broad Institute Genomics Platform"/>
            <consortium name="The Broad Institute Genome Sequencing Center for Infectious Disease"/>
            <person name="Wu L."/>
            <person name="Ma J."/>
        </authorList>
    </citation>
    <scope>NUCLEOTIDE SEQUENCE [LARGE SCALE GENOMIC DNA]</scope>
    <source>
        <strain evidence="3">CGMCC 1.15922</strain>
    </source>
</reference>
<organism evidence="2 3">
    <name type="scientific">Thalassotalea profundi</name>
    <dbReference type="NCBI Taxonomy" id="2036687"/>
    <lineage>
        <taxon>Bacteria</taxon>
        <taxon>Pseudomonadati</taxon>
        <taxon>Pseudomonadota</taxon>
        <taxon>Gammaproteobacteria</taxon>
        <taxon>Alteromonadales</taxon>
        <taxon>Colwelliaceae</taxon>
        <taxon>Thalassotalea</taxon>
    </lineage>
</organism>